<keyword evidence="1" id="KW-1133">Transmembrane helix</keyword>
<gene>
    <name evidence="2" type="ORF">E6K73_04540</name>
</gene>
<accession>A0A538SKI4</accession>
<feature type="transmembrane region" description="Helical" evidence="1">
    <location>
        <begin position="504"/>
        <end position="522"/>
    </location>
</feature>
<dbReference type="EMBL" id="VBOT01000052">
    <property type="protein sequence ID" value="TMQ51886.1"/>
    <property type="molecule type" value="Genomic_DNA"/>
</dbReference>
<dbReference type="AlphaFoldDB" id="A0A538SKI4"/>
<evidence type="ECO:0000313" key="2">
    <source>
        <dbReference type="EMBL" id="TMQ51886.1"/>
    </source>
</evidence>
<sequence length="803" mass="87113">MADRKRTAKRETRAPSPPFSLTTGWAGVILALLVVLFFNAVIVGGKTFVSPDTTQPAGFVRIGEHSLYHDHVYPLWNPFVFLGMPSFASGAYNPFIYPPDWPVAIVQKILPLPELTWMLLYYFLAGFFMFLLAREWGARAEAALLAAVAFVYQPNLVAIGSHGHGSQLVDSAYIPLMLWLASRWMRGGGWASLGWLALAGGFQMLRGHVQVCFYTWVAIGIYSGVEWLAALRRPAELLRNTARLAGLAAAAGLAFGIAGFYNLPLRDYSRYSIRGTGSGGGVGIDYATQWSLAPYELPSFVIPGWVGFGGSTYWGGMPFTDYPNGYIGIVALVLGLAAFLAGGAPRLFALAIAILSLLIAFGRNFPLYGFLYDHLPLFNKFRVPVMVIVLFQLAAALGLGWGWSAVIERGPGEASRARLLDRLLLVLGVTLGLVTLVGVLGQDAWRQPYVAAAVAHRQAAGQPFSAEVAALAYGGFIGDLGRAGLLGLLALGVAWLARRAKLSAAAASIALLVLLLVELWPVSGRVMESALGDPVQRNLEIGRDDVIDFLEKAGPPGSFRILPPEFEFQSNRYAGFGIASLGGYHAAKPRLVQDFLEAQLPYNLGWLSLLNVRYVVTPQPMQPAPAWLRQVFAGSGYVYENLLALPRVTVLGRYRVVTPAKAILDSVKNGSSESSEVTFLEQDPKLGLGPVRGARAEITSYRLNDVTIEVETPGPALVRLADLWYPDWTATVDGRPTAVLRADYLLRAVAVPAGRHRVMFRFRSPALARGLTISVVCLVVTLGLLGLSFWWRRRPAQSAPEAA</sequence>
<name>A0A538SKI4_UNCEI</name>
<keyword evidence="1" id="KW-0812">Transmembrane</keyword>
<dbReference type="InterPro" id="IPR018580">
    <property type="entry name" value="Uncharacterised_YfhO"/>
</dbReference>
<feature type="transmembrane region" description="Helical" evidence="1">
    <location>
        <begin position="766"/>
        <end position="791"/>
    </location>
</feature>
<feature type="transmembrane region" description="Helical" evidence="1">
    <location>
        <begin position="211"/>
        <end position="230"/>
    </location>
</feature>
<comment type="caution">
    <text evidence="2">The sequence shown here is derived from an EMBL/GenBank/DDBJ whole genome shotgun (WGS) entry which is preliminary data.</text>
</comment>
<feature type="transmembrane region" description="Helical" evidence="1">
    <location>
        <begin position="187"/>
        <end position="205"/>
    </location>
</feature>
<feature type="transmembrane region" description="Helical" evidence="1">
    <location>
        <begin position="322"/>
        <end position="340"/>
    </location>
</feature>
<feature type="transmembrane region" description="Helical" evidence="1">
    <location>
        <begin position="347"/>
        <end position="365"/>
    </location>
</feature>
<protein>
    <submittedName>
        <fullName evidence="2">YfhO family protein</fullName>
    </submittedName>
</protein>
<feature type="transmembrane region" description="Helical" evidence="1">
    <location>
        <begin position="480"/>
        <end position="497"/>
    </location>
</feature>
<proteinExistence type="predicted"/>
<organism evidence="2 3">
    <name type="scientific">Eiseniibacteriota bacterium</name>
    <dbReference type="NCBI Taxonomy" id="2212470"/>
    <lineage>
        <taxon>Bacteria</taxon>
        <taxon>Candidatus Eiseniibacteriota</taxon>
    </lineage>
</organism>
<feature type="transmembrane region" description="Helical" evidence="1">
    <location>
        <begin position="419"/>
        <end position="440"/>
    </location>
</feature>
<feature type="transmembrane region" description="Helical" evidence="1">
    <location>
        <begin position="115"/>
        <end position="133"/>
    </location>
</feature>
<evidence type="ECO:0000256" key="1">
    <source>
        <dbReference type="SAM" id="Phobius"/>
    </source>
</evidence>
<dbReference type="PANTHER" id="PTHR38454">
    <property type="entry name" value="INTEGRAL MEMBRANE PROTEIN-RELATED"/>
    <property type="match status" value="1"/>
</dbReference>
<feature type="transmembrane region" description="Helical" evidence="1">
    <location>
        <begin position="385"/>
        <end position="407"/>
    </location>
</feature>
<dbReference type="PANTHER" id="PTHR38454:SF1">
    <property type="entry name" value="INTEGRAL MEMBRANE PROTEIN"/>
    <property type="match status" value="1"/>
</dbReference>
<feature type="transmembrane region" description="Helical" evidence="1">
    <location>
        <begin position="21"/>
        <end position="42"/>
    </location>
</feature>
<dbReference type="Proteomes" id="UP000320184">
    <property type="component" value="Unassembled WGS sequence"/>
</dbReference>
<evidence type="ECO:0000313" key="3">
    <source>
        <dbReference type="Proteomes" id="UP000320184"/>
    </source>
</evidence>
<feature type="transmembrane region" description="Helical" evidence="1">
    <location>
        <begin position="242"/>
        <end position="261"/>
    </location>
</feature>
<keyword evidence="1" id="KW-0472">Membrane</keyword>
<reference evidence="2 3" key="1">
    <citation type="journal article" date="2019" name="Nat. Microbiol.">
        <title>Mediterranean grassland soil C-N compound turnover is dependent on rainfall and depth, and is mediated by genomically divergent microorganisms.</title>
        <authorList>
            <person name="Diamond S."/>
            <person name="Andeer P.F."/>
            <person name="Li Z."/>
            <person name="Crits-Christoph A."/>
            <person name="Burstein D."/>
            <person name="Anantharaman K."/>
            <person name="Lane K.R."/>
            <person name="Thomas B.C."/>
            <person name="Pan C."/>
            <person name="Northen T.R."/>
            <person name="Banfield J.F."/>
        </authorList>
    </citation>
    <scope>NUCLEOTIDE SEQUENCE [LARGE SCALE GENOMIC DNA]</scope>
    <source>
        <strain evidence="2">WS_3</strain>
    </source>
</reference>